<dbReference type="InterPro" id="IPR000845">
    <property type="entry name" value="Nucleoside_phosphorylase_d"/>
</dbReference>
<dbReference type="GO" id="GO:0005829">
    <property type="term" value="C:cytosol"/>
    <property type="evidence" value="ECO:0007669"/>
    <property type="project" value="TreeGrafter"/>
</dbReference>
<name>A0A931CSU2_9BACT</name>
<reference evidence="4" key="1">
    <citation type="submission" date="2020-07" db="EMBL/GenBank/DDBJ databases">
        <title>Severe corrosion of carbon steel in oil field produced water can be linked to methanogenic archaea containing a special type of NiFe hydrogenase.</title>
        <authorList>
            <person name="Lahme S."/>
            <person name="Mand J."/>
            <person name="Longwell J."/>
            <person name="Smith R."/>
            <person name="Enning D."/>
        </authorList>
    </citation>
    <scope>NUCLEOTIDE SEQUENCE</scope>
    <source>
        <strain evidence="4">MIC098Bin6</strain>
    </source>
</reference>
<dbReference type="GO" id="GO:0019284">
    <property type="term" value="P:L-methionine salvage from S-adenosylmethionine"/>
    <property type="evidence" value="ECO:0007669"/>
    <property type="project" value="TreeGrafter"/>
</dbReference>
<evidence type="ECO:0000259" key="3">
    <source>
        <dbReference type="Pfam" id="PF01048"/>
    </source>
</evidence>
<dbReference type="GO" id="GO:0009234">
    <property type="term" value="P:menaquinone biosynthetic process"/>
    <property type="evidence" value="ECO:0007669"/>
    <property type="project" value="UniProtKB-UniRule"/>
</dbReference>
<keyword evidence="4" id="KW-0326">Glycosidase</keyword>
<dbReference type="GO" id="GO:0008930">
    <property type="term" value="F:methylthioadenosine nucleosidase activity"/>
    <property type="evidence" value="ECO:0007669"/>
    <property type="project" value="TreeGrafter"/>
</dbReference>
<gene>
    <name evidence="1 4" type="primary">mqnB</name>
    <name evidence="4" type="ORF">H0S81_02710</name>
</gene>
<comment type="function">
    <text evidence="1">Catalyzes the hydrolysis of futalosine (FL) to dehypoxanthine futalosine (DHFL) and hypoxanthine, a step in the biosynthesis of menaquinone (MK, vitamin K2).</text>
</comment>
<dbReference type="InterPro" id="IPR019963">
    <property type="entry name" value="FL_hydrolase_MqnB"/>
</dbReference>
<dbReference type="PANTHER" id="PTHR46832:SF2">
    <property type="entry name" value="FUTALOSINE HYDROLASE"/>
    <property type="match status" value="1"/>
</dbReference>
<evidence type="ECO:0000313" key="5">
    <source>
        <dbReference type="Proteomes" id="UP000706172"/>
    </source>
</evidence>
<dbReference type="CDD" id="cd17766">
    <property type="entry name" value="futalosine_nucleosidase_MqnB"/>
    <property type="match status" value="1"/>
</dbReference>
<dbReference type="NCBIfam" id="TIGR03664">
    <property type="entry name" value="fut_nucase"/>
    <property type="match status" value="1"/>
</dbReference>
<dbReference type="Pfam" id="PF01048">
    <property type="entry name" value="PNP_UDP_1"/>
    <property type="match status" value="1"/>
</dbReference>
<dbReference type="GO" id="GO:0008782">
    <property type="term" value="F:adenosylhomocysteine nucleosidase activity"/>
    <property type="evidence" value="ECO:0007669"/>
    <property type="project" value="TreeGrafter"/>
</dbReference>
<dbReference type="SUPFAM" id="SSF53167">
    <property type="entry name" value="Purine and uridine phosphorylases"/>
    <property type="match status" value="1"/>
</dbReference>
<proteinExistence type="inferred from homology"/>
<organism evidence="4 5">
    <name type="scientific">Desulfotignum balticum</name>
    <dbReference type="NCBI Taxonomy" id="115781"/>
    <lineage>
        <taxon>Bacteria</taxon>
        <taxon>Pseudomonadati</taxon>
        <taxon>Thermodesulfobacteriota</taxon>
        <taxon>Desulfobacteria</taxon>
        <taxon>Desulfobacterales</taxon>
        <taxon>Desulfobacteraceae</taxon>
        <taxon>Desulfotignum</taxon>
    </lineage>
</organism>
<dbReference type="Gene3D" id="3.40.50.1580">
    <property type="entry name" value="Nucleoside phosphorylase domain"/>
    <property type="match status" value="1"/>
</dbReference>
<keyword evidence="1 4" id="KW-0378">Hydrolase</keyword>
<comment type="pathway">
    <text evidence="1">Quinol/quinone metabolism; menaquinone biosynthesis.</text>
</comment>
<feature type="domain" description="Nucleoside phosphorylase" evidence="3">
    <location>
        <begin position="6"/>
        <end position="242"/>
    </location>
</feature>
<dbReference type="EMBL" id="JACCQK010000117">
    <property type="protein sequence ID" value="MBG0778822.1"/>
    <property type="molecule type" value="Genomic_DNA"/>
</dbReference>
<dbReference type="HAMAP" id="MF_00991">
    <property type="entry name" value="MqnB"/>
    <property type="match status" value="1"/>
</dbReference>
<sequence length="248" mass="26270">MAAPVLILCATRLEMAAFLARHPAESMGDTPGNPDVMVSPDRSWHLVISGPGVFNAVWALTACLERFRPQFILHTGIAGVFAGTGLDIGDAAVAVKDTYVHAGVDLSRPGTHAACSRLSPLPFDLIAGQGLTRQGIYTLDLKLAHACKDQLTRSLNCRVGQGPFITVSAVTGSPEKANALSHAYRAVMESMEGAAAAHVAGLYQVPMAEIRAASNRVGDRDKTRWDIRTAAGTVADICETIIRKRPGS</sequence>
<comment type="similarity">
    <text evidence="1">Belongs to the PNP/UDP phosphorylase family. Futalosine hydrolase subfamily.</text>
</comment>
<evidence type="ECO:0000256" key="1">
    <source>
        <dbReference type="HAMAP-Rule" id="MF_00991"/>
    </source>
</evidence>
<evidence type="ECO:0000313" key="4">
    <source>
        <dbReference type="EMBL" id="MBG0778822.1"/>
    </source>
</evidence>
<evidence type="ECO:0000256" key="2">
    <source>
        <dbReference type="NCBIfam" id="TIGR03664"/>
    </source>
</evidence>
<dbReference type="Proteomes" id="UP000706172">
    <property type="component" value="Unassembled WGS sequence"/>
</dbReference>
<dbReference type="InterPro" id="IPR035994">
    <property type="entry name" value="Nucleoside_phosphorylase_sf"/>
</dbReference>
<comment type="catalytic activity">
    <reaction evidence="1">
        <text>futalosine + H2O = dehypoxanthine futalosine + hypoxanthine</text>
        <dbReference type="Rhea" id="RHEA:25904"/>
        <dbReference type="ChEBI" id="CHEBI:15377"/>
        <dbReference type="ChEBI" id="CHEBI:17368"/>
        <dbReference type="ChEBI" id="CHEBI:58863"/>
        <dbReference type="ChEBI" id="CHEBI:58864"/>
        <dbReference type="EC" id="3.2.2.26"/>
    </reaction>
</comment>
<keyword evidence="1" id="KW-0474">Menaquinone biosynthesis</keyword>
<accession>A0A931CSU2</accession>
<dbReference type="EC" id="3.2.2.26" evidence="1 2"/>
<dbReference type="PANTHER" id="PTHR46832">
    <property type="entry name" value="5'-METHYLTHIOADENOSINE/S-ADENOSYLHOMOCYSTEINE NUCLEOSIDASE"/>
    <property type="match status" value="1"/>
</dbReference>
<comment type="caution">
    <text evidence="4">The sequence shown here is derived from an EMBL/GenBank/DDBJ whole genome shotgun (WGS) entry which is preliminary data.</text>
</comment>
<dbReference type="AlphaFoldDB" id="A0A931CSU2"/>
<dbReference type="GO" id="GO:0009116">
    <property type="term" value="P:nucleoside metabolic process"/>
    <property type="evidence" value="ECO:0007669"/>
    <property type="project" value="InterPro"/>
</dbReference>
<protein>
    <recommendedName>
        <fullName evidence="1 2">Futalosine hydrolase</fullName>
        <shortName evidence="1">FL hydrolase</shortName>
        <ecNumber evidence="1 2">3.2.2.26</ecNumber>
    </recommendedName>
    <alternativeName>
        <fullName evidence="1">Futalosine nucleosidase</fullName>
    </alternativeName>
    <alternativeName>
        <fullName evidence="1">Menaquinone biosynthetic enzyme MqnB</fullName>
    </alternativeName>
</protein>